<keyword evidence="2" id="KW-1185">Reference proteome</keyword>
<dbReference type="Proteomes" id="UP000515908">
    <property type="component" value="Chromosome 16"/>
</dbReference>
<accession>A0A7G2CL57</accession>
<gene>
    <name evidence="1" type="ORF">ADEAN_000767400</name>
</gene>
<dbReference type="AlphaFoldDB" id="A0A7G2CL57"/>
<evidence type="ECO:0000313" key="1">
    <source>
        <dbReference type="EMBL" id="CAD2220159.1"/>
    </source>
</evidence>
<reference evidence="1 2" key="1">
    <citation type="submission" date="2020-08" db="EMBL/GenBank/DDBJ databases">
        <authorList>
            <person name="Newling K."/>
            <person name="Davey J."/>
            <person name="Forrester S."/>
        </authorList>
    </citation>
    <scope>NUCLEOTIDE SEQUENCE [LARGE SCALE GENOMIC DNA]</scope>
    <source>
        <strain evidence="2">Crithidia deanei Carvalho (ATCC PRA-265)</strain>
    </source>
</reference>
<evidence type="ECO:0008006" key="3">
    <source>
        <dbReference type="Google" id="ProtNLM"/>
    </source>
</evidence>
<dbReference type="EMBL" id="LR877160">
    <property type="protein sequence ID" value="CAD2220159.1"/>
    <property type="molecule type" value="Genomic_DNA"/>
</dbReference>
<dbReference type="VEuPathDB" id="TriTrypDB:ADEAN_000767400"/>
<proteinExistence type="predicted"/>
<protein>
    <recommendedName>
        <fullName evidence="3">Rhodanese-like domain containing protein</fullName>
    </recommendedName>
</protein>
<organism evidence="1 2">
    <name type="scientific">Angomonas deanei</name>
    <dbReference type="NCBI Taxonomy" id="59799"/>
    <lineage>
        <taxon>Eukaryota</taxon>
        <taxon>Discoba</taxon>
        <taxon>Euglenozoa</taxon>
        <taxon>Kinetoplastea</taxon>
        <taxon>Metakinetoplastina</taxon>
        <taxon>Trypanosomatida</taxon>
        <taxon>Trypanosomatidae</taxon>
        <taxon>Strigomonadinae</taxon>
        <taxon>Angomonas</taxon>
    </lineage>
</organism>
<sequence length="167" mass="18218">MAQWIPKTAWKVSNLNKRYGTPYLSGGKYPHLQPELQLESYAVSLGGKTDQASIQKKILAALTPNPAGGNPYPGAVVIDLRDLSERTLEPLESPAVVSLHHHDLLSGAALPILPRDKANAELFLVSPNSQRAVNSMTALRQWGYRKVYIADASVIAPVVKDVEKKIV</sequence>
<name>A0A7G2CL57_9TRYP</name>
<evidence type="ECO:0000313" key="2">
    <source>
        <dbReference type="Proteomes" id="UP000515908"/>
    </source>
</evidence>